<dbReference type="Pfam" id="PF13699">
    <property type="entry name" value="eCIS_core"/>
    <property type="match status" value="1"/>
</dbReference>
<keyword evidence="2" id="KW-1133">Transmembrane helix</keyword>
<keyword evidence="2" id="KW-0472">Membrane</keyword>
<keyword evidence="5" id="KW-1185">Reference proteome</keyword>
<dbReference type="OrthoDB" id="292792at2"/>
<name>A0A2T1ENT9_9CYAN</name>
<evidence type="ECO:0000313" key="5">
    <source>
        <dbReference type="Proteomes" id="UP000239576"/>
    </source>
</evidence>
<dbReference type="InterPro" id="IPR025295">
    <property type="entry name" value="eCIS_core_dom"/>
</dbReference>
<reference evidence="4 5" key="2">
    <citation type="submission" date="2018-03" db="EMBL/GenBank/DDBJ databases">
        <title>The ancient ancestry and fast evolution of plastids.</title>
        <authorList>
            <person name="Moore K.R."/>
            <person name="Magnabosco C."/>
            <person name="Momper L."/>
            <person name="Gold D.A."/>
            <person name="Bosak T."/>
            <person name="Fournier G.P."/>
        </authorList>
    </citation>
    <scope>NUCLEOTIDE SEQUENCE [LARGE SCALE GENOMIC DNA]</scope>
    <source>
        <strain evidence="4 5">ULC18</strain>
    </source>
</reference>
<dbReference type="Proteomes" id="UP000239576">
    <property type="component" value="Unassembled WGS sequence"/>
</dbReference>
<evidence type="ECO:0000313" key="4">
    <source>
        <dbReference type="EMBL" id="PSB34404.1"/>
    </source>
</evidence>
<feature type="transmembrane region" description="Helical" evidence="2">
    <location>
        <begin position="537"/>
        <end position="556"/>
    </location>
</feature>
<protein>
    <recommendedName>
        <fullName evidence="3">eCIS core domain-containing protein</fullName>
    </recommendedName>
</protein>
<feature type="domain" description="eCIS core" evidence="3">
    <location>
        <begin position="166"/>
        <end position="241"/>
    </location>
</feature>
<dbReference type="AlphaFoldDB" id="A0A2T1ENT9"/>
<evidence type="ECO:0000256" key="1">
    <source>
        <dbReference type="SAM" id="MobiDB-lite"/>
    </source>
</evidence>
<sequence length="629" mass="69305">MWRGLVGTARALAMTELRQVQGKGAKVSRSFSLAASTVRRAKLPGNTAEFEAMHDVAQRPQFGGLAGELGVTSAGVPIQAKMRVGEANDCYEQEADRLAPLIVRQINAPGFGEELQDSQSEMQEDVPSKQLQALRPTLQLKGESTGRTVPSPIDFTISSARGAGQPLEPVLQERFGQAMGVDFSGVRIHADVRSDKLNCALNSLAFTTKKDLFFQIGKYLPRSISGQQLIAHELVHVMQQCNPPSKTRGREIISSQMVDSKEMNRQIQSEAEVIQAKLINTYGGEKTLNEAVEVQMQEEEVYLPLRGLVLAAFNEMITNMSHWEYLSTEFMDLYSRAIEVVRQKIEAEDSPENYFKTEEETTYRTKEREQKSGGKGIGKRVKQVSQGVGYVGKGVGMMTKGAGVFDFPGAEAVFSGVGHAIGPVSSALSSGSKAVESYKATERGRKLRSVVPTEDDSLDADNIEESDAYLGRFKGEDGRSFMERIGDLSRSERLDAIQMYTQSRMSERASSRAAKSVFAGASAVGATLTFTGAGAVAGVPLMSIGAVGSGAVWLVGKLMDRQFKYRKEVEKYLARELVNIWLDSDDKANSSRAETILRSLDVVKETEWREEFFWKENKLVERVLKKLER</sequence>
<evidence type="ECO:0000259" key="3">
    <source>
        <dbReference type="Pfam" id="PF13699"/>
    </source>
</evidence>
<keyword evidence="2" id="KW-0812">Transmembrane</keyword>
<proteinExistence type="predicted"/>
<gene>
    <name evidence="4" type="ORF">C7B82_02760</name>
</gene>
<comment type="caution">
    <text evidence="4">The sequence shown here is derived from an EMBL/GenBank/DDBJ whole genome shotgun (WGS) entry which is preliminary data.</text>
</comment>
<feature type="region of interest" description="Disordered" evidence="1">
    <location>
        <begin position="357"/>
        <end position="378"/>
    </location>
</feature>
<accession>A0A2T1ENT9</accession>
<evidence type="ECO:0000256" key="2">
    <source>
        <dbReference type="SAM" id="Phobius"/>
    </source>
</evidence>
<dbReference type="EMBL" id="PVWK01000014">
    <property type="protein sequence ID" value="PSB34404.1"/>
    <property type="molecule type" value="Genomic_DNA"/>
</dbReference>
<organism evidence="4 5">
    <name type="scientific">Stenomitos frigidus ULC18</name>
    <dbReference type="NCBI Taxonomy" id="2107698"/>
    <lineage>
        <taxon>Bacteria</taxon>
        <taxon>Bacillati</taxon>
        <taxon>Cyanobacteriota</taxon>
        <taxon>Cyanophyceae</taxon>
        <taxon>Leptolyngbyales</taxon>
        <taxon>Leptolyngbyaceae</taxon>
        <taxon>Stenomitos</taxon>
    </lineage>
</organism>
<feature type="compositionally biased region" description="Basic and acidic residues" evidence="1">
    <location>
        <begin position="357"/>
        <end position="372"/>
    </location>
</feature>
<reference evidence="5" key="1">
    <citation type="submission" date="2018-02" db="EMBL/GenBank/DDBJ databases">
        <authorList>
            <person name="Moore K."/>
            <person name="Momper L."/>
        </authorList>
    </citation>
    <scope>NUCLEOTIDE SEQUENCE [LARGE SCALE GENOMIC DNA]</scope>
    <source>
        <strain evidence="5">ULC18</strain>
    </source>
</reference>